<dbReference type="OrthoDB" id="3296006at2"/>
<organism evidence="2 3">
    <name type="scientific">Shimia aestuarii</name>
    <dbReference type="NCBI Taxonomy" id="254406"/>
    <lineage>
        <taxon>Bacteria</taxon>
        <taxon>Pseudomonadati</taxon>
        <taxon>Pseudomonadota</taxon>
        <taxon>Alphaproteobacteria</taxon>
        <taxon>Rhodobacterales</taxon>
        <taxon>Roseobacteraceae</taxon>
    </lineage>
</organism>
<name>A0A1I4RJ24_9RHOB</name>
<keyword evidence="1" id="KW-0732">Signal</keyword>
<evidence type="ECO:0000313" key="3">
    <source>
        <dbReference type="Proteomes" id="UP000199144"/>
    </source>
</evidence>
<dbReference type="STRING" id="254406.SAMN04488042_108100"/>
<dbReference type="Pfam" id="PF00300">
    <property type="entry name" value="His_Phos_1"/>
    <property type="match status" value="1"/>
</dbReference>
<protein>
    <submittedName>
        <fullName evidence="2">Histidine phosphatase superfamily (Branch 1)</fullName>
    </submittedName>
</protein>
<reference evidence="2 3" key="1">
    <citation type="submission" date="2016-10" db="EMBL/GenBank/DDBJ databases">
        <authorList>
            <person name="de Groot N.N."/>
        </authorList>
    </citation>
    <scope>NUCLEOTIDE SEQUENCE [LARGE SCALE GENOMIC DNA]</scope>
    <source>
        <strain evidence="2 3">DSM 15283</strain>
    </source>
</reference>
<dbReference type="CDD" id="cd07067">
    <property type="entry name" value="HP_PGM_like"/>
    <property type="match status" value="1"/>
</dbReference>
<dbReference type="AlphaFoldDB" id="A0A1I4RJ24"/>
<dbReference type="Proteomes" id="UP000199144">
    <property type="component" value="Unassembled WGS sequence"/>
</dbReference>
<feature type="chain" id="PRO_5011589855" evidence="1">
    <location>
        <begin position="23"/>
        <end position="163"/>
    </location>
</feature>
<dbReference type="Gene3D" id="3.40.50.1240">
    <property type="entry name" value="Phosphoglycerate mutase-like"/>
    <property type="match status" value="1"/>
</dbReference>
<sequence>MNKPVKTLLLLLTLWLAAPLHAQELVLAIRHAEKQDGPDPALTEDGRARAANWATMLRPVGLDVVITSEARRTVETGTLIANALDLPLISFPANTPSALLDALEFDHEGDRVLIVGHVETLPGILTALGAPDPVEMTQAQFDRLFILNAPNSGAATLNELRMP</sequence>
<dbReference type="InterPro" id="IPR029033">
    <property type="entry name" value="His_PPase_superfam"/>
</dbReference>
<evidence type="ECO:0000313" key="2">
    <source>
        <dbReference type="EMBL" id="SFM52254.1"/>
    </source>
</evidence>
<proteinExistence type="predicted"/>
<keyword evidence="3" id="KW-1185">Reference proteome</keyword>
<feature type="signal peptide" evidence="1">
    <location>
        <begin position="1"/>
        <end position="22"/>
    </location>
</feature>
<evidence type="ECO:0000256" key="1">
    <source>
        <dbReference type="SAM" id="SignalP"/>
    </source>
</evidence>
<dbReference type="EMBL" id="FOTQ01000008">
    <property type="protein sequence ID" value="SFM52254.1"/>
    <property type="molecule type" value="Genomic_DNA"/>
</dbReference>
<accession>A0A1I4RJ24</accession>
<dbReference type="RefSeq" id="WP_093095397.1">
    <property type="nucleotide sequence ID" value="NZ_FOTQ01000008.1"/>
</dbReference>
<dbReference type="SUPFAM" id="SSF53254">
    <property type="entry name" value="Phosphoglycerate mutase-like"/>
    <property type="match status" value="1"/>
</dbReference>
<gene>
    <name evidence="2" type="ORF">SAMN04488042_108100</name>
</gene>
<dbReference type="InterPro" id="IPR013078">
    <property type="entry name" value="His_Pase_superF_clade-1"/>
</dbReference>